<evidence type="ECO:0000256" key="4">
    <source>
        <dbReference type="ARBA" id="ARBA00023274"/>
    </source>
</evidence>
<dbReference type="PROSITE" id="PS01168">
    <property type="entry name" value="RIBOSOMAL_S27E"/>
    <property type="match status" value="1"/>
</dbReference>
<dbReference type="EMBL" id="AAYY01000011">
    <property type="protein sequence ID" value="EDP42410.1"/>
    <property type="molecule type" value="Genomic_DNA"/>
</dbReference>
<dbReference type="InterPro" id="IPR011332">
    <property type="entry name" value="Ribosomal_zn-bd"/>
</dbReference>
<dbReference type="InParanoid" id="A8Q7Z8"/>
<keyword evidence="5" id="KW-0863">Zinc-finger</keyword>
<proteinExistence type="inferred from homology"/>
<dbReference type="InterPro" id="IPR023407">
    <property type="entry name" value="Ribosomal_eS27_Zn-bd_dom_sf"/>
</dbReference>
<keyword evidence="5" id="KW-0479">Metal-binding</keyword>
<dbReference type="Gene3D" id="2.20.25.100">
    <property type="entry name" value="Zn-binding ribosomal proteins"/>
    <property type="match status" value="1"/>
</dbReference>
<dbReference type="Pfam" id="PF01667">
    <property type="entry name" value="Ribosomal_S27e"/>
    <property type="match status" value="1"/>
</dbReference>
<dbReference type="GO" id="GO:0005840">
    <property type="term" value="C:ribosome"/>
    <property type="evidence" value="ECO:0007669"/>
    <property type="project" value="UniProtKB-KW"/>
</dbReference>
<dbReference type="FunCoup" id="A8Q7Z8">
    <property type="interactions" value="241"/>
</dbReference>
<organism evidence="6 7">
    <name type="scientific">Malassezia globosa (strain ATCC MYA-4612 / CBS 7966)</name>
    <name type="common">Dandruff-associated fungus</name>
    <dbReference type="NCBI Taxonomy" id="425265"/>
    <lineage>
        <taxon>Eukaryota</taxon>
        <taxon>Fungi</taxon>
        <taxon>Dikarya</taxon>
        <taxon>Basidiomycota</taxon>
        <taxon>Ustilaginomycotina</taxon>
        <taxon>Malasseziomycetes</taxon>
        <taxon>Malasseziales</taxon>
        <taxon>Malasseziaceae</taxon>
        <taxon>Malassezia</taxon>
    </lineage>
</organism>
<gene>
    <name evidence="6" type="ORF">MGL_3168</name>
</gene>
<dbReference type="OMA" id="RMNERCH"/>
<dbReference type="VEuPathDB" id="FungiDB:MGL_3168"/>
<comment type="similarity">
    <text evidence="1 5">Belongs to the eukaryotic ribosomal protein eS27 family.</text>
</comment>
<dbReference type="GO" id="GO:0008270">
    <property type="term" value="F:zinc ion binding"/>
    <property type="evidence" value="ECO:0007669"/>
    <property type="project" value="UniProtKB-KW"/>
</dbReference>
<evidence type="ECO:0000256" key="1">
    <source>
        <dbReference type="ARBA" id="ARBA00010919"/>
    </source>
</evidence>
<keyword evidence="2 5" id="KW-0862">Zinc</keyword>
<sequence>MDVKCPGCFAITTVFSHAQSVVLCGSCAQVLSQPTGGKARLAVGCSFRPKH</sequence>
<dbReference type="RefSeq" id="XP_001729624.1">
    <property type="nucleotide sequence ID" value="XM_001729572.1"/>
</dbReference>
<keyword evidence="3 5" id="KW-0689">Ribosomal protein</keyword>
<dbReference type="AlphaFoldDB" id="A8Q7Z8"/>
<dbReference type="SUPFAM" id="SSF57829">
    <property type="entry name" value="Zn-binding ribosomal proteins"/>
    <property type="match status" value="1"/>
</dbReference>
<keyword evidence="7" id="KW-1185">Reference proteome</keyword>
<dbReference type="STRING" id="425265.A8Q7Z8"/>
<dbReference type="GeneID" id="5853930"/>
<dbReference type="PANTHER" id="PTHR11594">
    <property type="entry name" value="40S RIBOSOMAL PROTEIN S27"/>
    <property type="match status" value="1"/>
</dbReference>
<dbReference type="GO" id="GO:0003735">
    <property type="term" value="F:structural constituent of ribosome"/>
    <property type="evidence" value="ECO:0007669"/>
    <property type="project" value="InterPro"/>
</dbReference>
<reference evidence="6 7" key="1">
    <citation type="journal article" date="2007" name="Proc. Natl. Acad. Sci. U.S.A.">
        <title>Dandruff-associated Malassezia genomes reveal convergent and divergent virulence traits shared with plant and human fungal pathogens.</title>
        <authorList>
            <person name="Xu J."/>
            <person name="Saunders C.W."/>
            <person name="Hu P."/>
            <person name="Grant R.A."/>
            <person name="Boekhout T."/>
            <person name="Kuramae E.E."/>
            <person name="Kronstad J.W."/>
            <person name="Deangelis Y.M."/>
            <person name="Reeder N.L."/>
            <person name="Johnstone K.R."/>
            <person name="Leland M."/>
            <person name="Fieno A.M."/>
            <person name="Begley W.M."/>
            <person name="Sun Y."/>
            <person name="Lacey M.P."/>
            <person name="Chaudhary T."/>
            <person name="Keough T."/>
            <person name="Chu L."/>
            <person name="Sears R."/>
            <person name="Yuan B."/>
            <person name="Dawson T.L.Jr."/>
        </authorList>
    </citation>
    <scope>NUCLEOTIDE SEQUENCE [LARGE SCALE GENOMIC DNA]</scope>
    <source>
        <strain evidence="7">ATCC MYA-4612 / CBS 7966</strain>
    </source>
</reference>
<dbReference type="OrthoDB" id="5567124at2759"/>
<evidence type="ECO:0000256" key="3">
    <source>
        <dbReference type="ARBA" id="ARBA00022980"/>
    </source>
</evidence>
<accession>A8Q7Z8</accession>
<dbReference type="GO" id="GO:0006412">
    <property type="term" value="P:translation"/>
    <property type="evidence" value="ECO:0007669"/>
    <property type="project" value="InterPro"/>
</dbReference>
<protein>
    <recommendedName>
        <fullName evidence="5">40S ribosomal protein S27</fullName>
    </recommendedName>
</protein>
<dbReference type="InterPro" id="IPR000592">
    <property type="entry name" value="Ribosomal_eS27"/>
</dbReference>
<comment type="cofactor">
    <cofactor evidence="5">
        <name>Zn(2+)</name>
        <dbReference type="ChEBI" id="CHEBI:29105"/>
    </cofactor>
    <text evidence="5">Binds 1 zinc ion per subunit.</text>
</comment>
<name>A8Q7Z8_MALGO</name>
<dbReference type="KEGG" id="mgl:MGL_3168"/>
<evidence type="ECO:0000256" key="5">
    <source>
        <dbReference type="RuleBase" id="RU000671"/>
    </source>
</evidence>
<evidence type="ECO:0000313" key="7">
    <source>
        <dbReference type="Proteomes" id="UP000008837"/>
    </source>
</evidence>
<evidence type="ECO:0000256" key="2">
    <source>
        <dbReference type="ARBA" id="ARBA00022833"/>
    </source>
</evidence>
<comment type="caution">
    <text evidence="6">The sequence shown here is derived from an EMBL/GenBank/DDBJ whole genome shotgun (WGS) entry which is preliminary data.</text>
</comment>
<keyword evidence="4 5" id="KW-0687">Ribonucleoprotein</keyword>
<dbReference type="Proteomes" id="UP000008837">
    <property type="component" value="Unassembled WGS sequence"/>
</dbReference>
<evidence type="ECO:0000313" key="6">
    <source>
        <dbReference type="EMBL" id="EDP42410.1"/>
    </source>
</evidence>
<dbReference type="GO" id="GO:1990904">
    <property type="term" value="C:ribonucleoprotein complex"/>
    <property type="evidence" value="ECO:0007669"/>
    <property type="project" value="UniProtKB-KW"/>
</dbReference>